<dbReference type="SUPFAM" id="SSF53300">
    <property type="entry name" value="vWA-like"/>
    <property type="match status" value="1"/>
</dbReference>
<gene>
    <name evidence="6" type="primary">pilY1</name>
    <name evidence="6" type="ORF">Tther_01866</name>
</gene>
<evidence type="ECO:0000259" key="5">
    <source>
        <dbReference type="Pfam" id="PF05567"/>
    </source>
</evidence>
<keyword evidence="7" id="KW-1185">Reference proteome</keyword>
<dbReference type="InterPro" id="IPR036465">
    <property type="entry name" value="vWFA_dom_sf"/>
</dbReference>
<keyword evidence="2" id="KW-0106">Calcium</keyword>
<organism evidence="6 7">
    <name type="scientific">Tepidimonas thermarum</name>
    <dbReference type="NCBI Taxonomy" id="335431"/>
    <lineage>
        <taxon>Bacteria</taxon>
        <taxon>Pseudomonadati</taxon>
        <taxon>Pseudomonadota</taxon>
        <taxon>Betaproteobacteria</taxon>
        <taxon>Burkholderiales</taxon>
        <taxon>Tepidimonas</taxon>
    </lineage>
</organism>
<comment type="caution">
    <text evidence="6">The sequence shown here is derived from an EMBL/GenBank/DDBJ whole genome shotgun (WGS) entry which is preliminary data.</text>
</comment>
<keyword evidence="4" id="KW-0732">Signal</keyword>
<dbReference type="OrthoDB" id="7156875at2"/>
<name>A0A554WYY9_9BURK</name>
<keyword evidence="1" id="KW-0479">Metal-binding</keyword>
<dbReference type="Pfam" id="PF05567">
    <property type="entry name" value="T4P_PilY1"/>
    <property type="match status" value="1"/>
</dbReference>
<evidence type="ECO:0000256" key="1">
    <source>
        <dbReference type="ARBA" id="ARBA00022723"/>
    </source>
</evidence>
<evidence type="ECO:0000313" key="6">
    <source>
        <dbReference type="EMBL" id="TSE28792.1"/>
    </source>
</evidence>
<dbReference type="Gene3D" id="3.40.50.410">
    <property type="entry name" value="von Willebrand factor, type A domain"/>
    <property type="match status" value="1"/>
</dbReference>
<evidence type="ECO:0000256" key="2">
    <source>
        <dbReference type="ARBA" id="ARBA00022837"/>
    </source>
</evidence>
<dbReference type="EMBL" id="VJOL01000037">
    <property type="protein sequence ID" value="TSE28792.1"/>
    <property type="molecule type" value="Genomic_DNA"/>
</dbReference>
<sequence>MTARYIFLSVLLALTTAHAEETEIFRAPMPDTGGRPKVLIIFDNSVSMSGTISIPRPAYDPNTTYPTVSGIQNGRLYWSADGRVPSPSTTNWIPAERNRCASSYSVLSETGFYTSNWGRWLSNRNTWRPGLSNRNTWRPGLGNRNLVHVDCSTDIINLNPGNGTGTGSPGNGYPTNKRKTRPYRSNADTSIITDWGSSAATVFTANYMNWYHNPSLQPTTKTKLQIAKETVTTIVSSNPNIDFGLATFNINSGDSEYSNNGGRIAKRIISDMSTSERNDLITTINSLTASTNTPLCEATYEVFRYLTGQSPLWGNSTNPTAPAKDSAAQSGGKYVSPLSACQNVYVVLVTDGMPYRDRAANTLIESLTGKTCRNWPAEGREGTVKNCLPELAEYMYNRDLDNNSTNGQQRAIMYTIGFTIAQSLLQETATKGGGQYYTADTADQLAEAFQGVILDILSRTSSFVSPTVSVKALNRAESRDEAFFALFQPGQSNDWKGNLKKFKTSYSNGTTILVDRNGRAAYDAATDTISNRAVSFWTNIEDGYAVDKGGAGEKLLNRDPDTRTIYTNTGTNGALQTFDATHLTRQAFGLPSDQALYDLFGVTNSNDFLDLLAWARGWTDRNKTSRKDWILGDIIHSQPVVLDYGARSGFTATQPDMRIVVGTNAGFLHMFRNATSAGSADGGDEVWAFFPKELAAILNQRRNNLLDGRNVWGVDGRIAVHRYDAPEDGKPLGSGIIGDNSADRMWIFFGLRRGGQSIYAIDVTNPDSPKFLWTVSDKTTGFELLGQTWSTPIITYIPGYTDAGGRLKPVVIFGGGYDPEYDNTSTVATDVIGAKGRGIFIVDAQTGALIWSTTSLASGIDHSIAADVTVLDINGDTVADIVYAPDVAGQVWRLDLNGSDRTQWRLSKFASLGGTTAADDRRFFHAIAVARAIDPEQRPYHALAIGSGDRTNPNATNNQDRLYVLKDYYISPITTAAPTSSECSTRPSPDVRCTWPLRHQDLFDATSNIIQTGTNAQRDAALATLATKSGWYINLTNTGEKTFDKALILKGATVFVTYTPASQNDAGASICEPPIGISRIYVLSLTNATAVWDLNKDNSVTTADRSRVYGTGILAAPSVIVDQAGKVSLLTPTGNVNQTLAYIKMRRPTYWFHREF</sequence>
<evidence type="ECO:0000256" key="3">
    <source>
        <dbReference type="SAM" id="MobiDB-lite"/>
    </source>
</evidence>
<feature type="domain" description="PilY1 beta-propeller" evidence="5">
    <location>
        <begin position="647"/>
        <end position="913"/>
    </location>
</feature>
<reference evidence="6 7" key="1">
    <citation type="submission" date="2019-07" db="EMBL/GenBank/DDBJ databases">
        <title>Tepidimonas thermarum AA-1 draft genome.</title>
        <authorList>
            <person name="Da Costa M.S."/>
            <person name="Froufe H.J.C."/>
            <person name="Egas C."/>
            <person name="Albuquerque L."/>
        </authorList>
    </citation>
    <scope>NUCLEOTIDE SEQUENCE [LARGE SCALE GENOMIC DNA]</scope>
    <source>
        <strain evidence="6 7">AA-1</strain>
    </source>
</reference>
<dbReference type="InterPro" id="IPR008707">
    <property type="entry name" value="B-propeller_PilY1"/>
</dbReference>
<feature type="region of interest" description="Disordered" evidence="3">
    <location>
        <begin position="160"/>
        <end position="183"/>
    </location>
</feature>
<feature type="signal peptide" evidence="4">
    <location>
        <begin position="1"/>
        <end position="19"/>
    </location>
</feature>
<evidence type="ECO:0000256" key="4">
    <source>
        <dbReference type="SAM" id="SignalP"/>
    </source>
</evidence>
<dbReference type="RefSeq" id="WP_143903221.1">
    <property type="nucleotide sequence ID" value="NZ_VJOL01000037.1"/>
</dbReference>
<dbReference type="AlphaFoldDB" id="A0A554WYY9"/>
<dbReference type="GO" id="GO:0046872">
    <property type="term" value="F:metal ion binding"/>
    <property type="evidence" value="ECO:0007669"/>
    <property type="project" value="UniProtKB-KW"/>
</dbReference>
<protein>
    <submittedName>
        <fullName evidence="6">Type IV pilus biogenesis factor PilY1</fullName>
    </submittedName>
</protein>
<evidence type="ECO:0000313" key="7">
    <source>
        <dbReference type="Proteomes" id="UP000318542"/>
    </source>
</evidence>
<dbReference type="Proteomes" id="UP000318542">
    <property type="component" value="Unassembled WGS sequence"/>
</dbReference>
<proteinExistence type="predicted"/>
<accession>A0A554WYY9</accession>
<feature type="chain" id="PRO_5022061271" evidence="4">
    <location>
        <begin position="20"/>
        <end position="1156"/>
    </location>
</feature>